<keyword evidence="1" id="KW-0472">Membrane</keyword>
<comment type="caution">
    <text evidence="2">The sequence shown here is derived from an EMBL/GenBank/DDBJ whole genome shotgun (WGS) entry which is preliminary data.</text>
</comment>
<evidence type="ECO:0000256" key="1">
    <source>
        <dbReference type="SAM" id="Phobius"/>
    </source>
</evidence>
<feature type="transmembrane region" description="Helical" evidence="1">
    <location>
        <begin position="25"/>
        <end position="44"/>
    </location>
</feature>
<sequence length="142" mass="14644">MVAALAAAGAHAAVTQDPKNGNRGSNVLLGLVGLAAVAGLAFWMHKTIREMAAEIRNLREELDIAQLSADEVAAIASEQIEKLLAEEVEVVPVPTPIPAAAVAEQEPTAVAPPLIEEVGSTADVPVEIFNSATVEDITEASS</sequence>
<name>A0A836CEL1_9STRA</name>
<keyword evidence="1" id="KW-1133">Transmembrane helix</keyword>
<dbReference type="Proteomes" id="UP000664859">
    <property type="component" value="Unassembled WGS sequence"/>
</dbReference>
<protein>
    <submittedName>
        <fullName evidence="2">Uncharacterized protein</fullName>
    </submittedName>
</protein>
<reference evidence="2" key="1">
    <citation type="submission" date="2021-02" db="EMBL/GenBank/DDBJ databases">
        <title>First Annotated Genome of the Yellow-green Alga Tribonema minus.</title>
        <authorList>
            <person name="Mahan K.M."/>
        </authorList>
    </citation>
    <scope>NUCLEOTIDE SEQUENCE</scope>
    <source>
        <strain evidence="2">UTEX B ZZ1240</strain>
    </source>
</reference>
<evidence type="ECO:0000313" key="3">
    <source>
        <dbReference type="Proteomes" id="UP000664859"/>
    </source>
</evidence>
<accession>A0A836CEL1</accession>
<keyword evidence="3" id="KW-1185">Reference proteome</keyword>
<proteinExistence type="predicted"/>
<organism evidence="2 3">
    <name type="scientific">Tribonema minus</name>
    <dbReference type="NCBI Taxonomy" id="303371"/>
    <lineage>
        <taxon>Eukaryota</taxon>
        <taxon>Sar</taxon>
        <taxon>Stramenopiles</taxon>
        <taxon>Ochrophyta</taxon>
        <taxon>PX clade</taxon>
        <taxon>Xanthophyceae</taxon>
        <taxon>Tribonematales</taxon>
        <taxon>Tribonemataceae</taxon>
        <taxon>Tribonema</taxon>
    </lineage>
</organism>
<keyword evidence="1" id="KW-0812">Transmembrane</keyword>
<gene>
    <name evidence="2" type="ORF">JKP88DRAFT_272875</name>
</gene>
<evidence type="ECO:0000313" key="2">
    <source>
        <dbReference type="EMBL" id="KAG5182907.1"/>
    </source>
</evidence>
<dbReference type="EMBL" id="JAFCMP010000223">
    <property type="protein sequence ID" value="KAG5182907.1"/>
    <property type="molecule type" value="Genomic_DNA"/>
</dbReference>
<dbReference type="AlphaFoldDB" id="A0A836CEL1"/>